<proteinExistence type="predicted"/>
<dbReference type="AlphaFoldDB" id="A0AAD7JNB9"/>
<comment type="caution">
    <text evidence="1">The sequence shown here is derived from an EMBL/GenBank/DDBJ whole genome shotgun (WGS) entry which is preliminary data.</text>
</comment>
<dbReference type="Gene3D" id="3.80.10.10">
    <property type="entry name" value="Ribonuclease Inhibitor"/>
    <property type="match status" value="1"/>
</dbReference>
<keyword evidence="2" id="KW-1185">Reference proteome</keyword>
<gene>
    <name evidence="1" type="ORF">B0H16DRAFT_318315</name>
</gene>
<reference evidence="1" key="1">
    <citation type="submission" date="2023-03" db="EMBL/GenBank/DDBJ databases">
        <title>Massive genome expansion in bonnet fungi (Mycena s.s.) driven by repeated elements and novel gene families across ecological guilds.</title>
        <authorList>
            <consortium name="Lawrence Berkeley National Laboratory"/>
            <person name="Harder C.B."/>
            <person name="Miyauchi S."/>
            <person name="Viragh M."/>
            <person name="Kuo A."/>
            <person name="Thoen E."/>
            <person name="Andreopoulos B."/>
            <person name="Lu D."/>
            <person name="Skrede I."/>
            <person name="Drula E."/>
            <person name="Henrissat B."/>
            <person name="Morin E."/>
            <person name="Kohler A."/>
            <person name="Barry K."/>
            <person name="LaButti K."/>
            <person name="Morin E."/>
            <person name="Salamov A."/>
            <person name="Lipzen A."/>
            <person name="Mereny Z."/>
            <person name="Hegedus B."/>
            <person name="Baldrian P."/>
            <person name="Stursova M."/>
            <person name="Weitz H."/>
            <person name="Taylor A."/>
            <person name="Grigoriev I.V."/>
            <person name="Nagy L.G."/>
            <person name="Martin F."/>
            <person name="Kauserud H."/>
        </authorList>
    </citation>
    <scope>NUCLEOTIDE SEQUENCE</scope>
    <source>
        <strain evidence="1">CBHHK182m</strain>
    </source>
</reference>
<dbReference type="SUPFAM" id="SSF52047">
    <property type="entry name" value="RNI-like"/>
    <property type="match status" value="1"/>
</dbReference>
<protein>
    <submittedName>
        <fullName evidence="1">Uncharacterized protein</fullName>
    </submittedName>
</protein>
<sequence length="260" mass="29001">MRQLNLDSVMFPLLQRVVLGDQYGPAPDPLNPVVVFGQAPRLCGLEILGEYGATLAYYSPPWQNLTKFEGEIENLELFTLASNLLEARCATEYLEEVPDSPISHPSLRSLALITSWQGTKPVNLLKHLTLPALQSLHVSEVEDIEDSFFSFLERSSPPLQTLSMSGNMELSEWKQCLSLVNSTLENLELDSPSNEIQGSILTCHRLSSVQTTIQPVLPRLHSLVFPDSPRRDLSAPSVQMAPLWRILWEATPVKARSPND</sequence>
<accession>A0AAD7JNB9</accession>
<evidence type="ECO:0000313" key="1">
    <source>
        <dbReference type="EMBL" id="KAJ7768485.1"/>
    </source>
</evidence>
<name>A0AAD7JNB9_9AGAR</name>
<evidence type="ECO:0000313" key="2">
    <source>
        <dbReference type="Proteomes" id="UP001215598"/>
    </source>
</evidence>
<dbReference type="Proteomes" id="UP001215598">
    <property type="component" value="Unassembled WGS sequence"/>
</dbReference>
<dbReference type="EMBL" id="JARKIB010000020">
    <property type="protein sequence ID" value="KAJ7768485.1"/>
    <property type="molecule type" value="Genomic_DNA"/>
</dbReference>
<organism evidence="1 2">
    <name type="scientific">Mycena metata</name>
    <dbReference type="NCBI Taxonomy" id="1033252"/>
    <lineage>
        <taxon>Eukaryota</taxon>
        <taxon>Fungi</taxon>
        <taxon>Dikarya</taxon>
        <taxon>Basidiomycota</taxon>
        <taxon>Agaricomycotina</taxon>
        <taxon>Agaricomycetes</taxon>
        <taxon>Agaricomycetidae</taxon>
        <taxon>Agaricales</taxon>
        <taxon>Marasmiineae</taxon>
        <taxon>Mycenaceae</taxon>
        <taxon>Mycena</taxon>
    </lineage>
</organism>
<dbReference type="InterPro" id="IPR032675">
    <property type="entry name" value="LRR_dom_sf"/>
</dbReference>